<reference evidence="3" key="1">
    <citation type="journal article" date="2011" name="Nat. Genet.">
        <title>The Arabidopsis lyrata genome sequence and the basis of rapid genome size change.</title>
        <authorList>
            <person name="Hu T.T."/>
            <person name="Pattyn P."/>
            <person name="Bakker E.G."/>
            <person name="Cao J."/>
            <person name="Cheng J.-F."/>
            <person name="Clark R.M."/>
            <person name="Fahlgren N."/>
            <person name="Fawcett J.A."/>
            <person name="Grimwood J."/>
            <person name="Gundlach H."/>
            <person name="Haberer G."/>
            <person name="Hollister J.D."/>
            <person name="Ossowski S."/>
            <person name="Ottilar R.P."/>
            <person name="Salamov A.A."/>
            <person name="Schneeberger K."/>
            <person name="Spannagl M."/>
            <person name="Wang X."/>
            <person name="Yang L."/>
            <person name="Nasrallah M.E."/>
            <person name="Bergelson J."/>
            <person name="Carrington J.C."/>
            <person name="Gaut B.S."/>
            <person name="Schmutz J."/>
            <person name="Mayer K.F.X."/>
            <person name="Van de Peer Y."/>
            <person name="Grigoriev I.V."/>
            <person name="Nordborg M."/>
            <person name="Weigel D."/>
            <person name="Guo Y.-L."/>
        </authorList>
    </citation>
    <scope>NUCLEOTIDE SEQUENCE [LARGE SCALE GENOMIC DNA]</scope>
    <source>
        <strain evidence="3">cv. MN47</strain>
    </source>
</reference>
<feature type="domain" description="F-box" evidence="1">
    <location>
        <begin position="11"/>
        <end position="58"/>
    </location>
</feature>
<dbReference type="PANTHER" id="PTHR31293:SF22">
    <property type="entry name" value="BNAC06G06520D PROTEIN"/>
    <property type="match status" value="1"/>
</dbReference>
<dbReference type="Pfam" id="PF00646">
    <property type="entry name" value="F-box"/>
    <property type="match status" value="1"/>
</dbReference>
<dbReference type="CDD" id="cd22160">
    <property type="entry name" value="F-box_AtFBL13-like"/>
    <property type="match status" value="1"/>
</dbReference>
<dbReference type="InterPro" id="IPR053781">
    <property type="entry name" value="F-box_AtFBL13-like"/>
</dbReference>
<proteinExistence type="predicted"/>
<accession>D7LDB9</accession>
<dbReference type="PANTHER" id="PTHR31293">
    <property type="entry name" value="RNI-LIKE SUPERFAMILY PROTEIN"/>
    <property type="match status" value="1"/>
</dbReference>
<evidence type="ECO:0000313" key="2">
    <source>
        <dbReference type="EMBL" id="EFH54853.1"/>
    </source>
</evidence>
<dbReference type="InterPro" id="IPR036047">
    <property type="entry name" value="F-box-like_dom_sf"/>
</dbReference>
<dbReference type="Proteomes" id="UP000008694">
    <property type="component" value="Unassembled WGS sequence"/>
</dbReference>
<dbReference type="PROSITE" id="PS50181">
    <property type="entry name" value="FBOX"/>
    <property type="match status" value="1"/>
</dbReference>
<dbReference type="HOGENOM" id="CLU_1588699_0_0_1"/>
<dbReference type="Gene3D" id="1.20.1280.50">
    <property type="match status" value="1"/>
</dbReference>
<dbReference type="EMBL" id="GL348716">
    <property type="protein sequence ID" value="EFH54853.1"/>
    <property type="molecule type" value="Genomic_DNA"/>
</dbReference>
<gene>
    <name evidence="2" type="ORF">ARALYDRAFT_900655</name>
</gene>
<sequence length="168" mass="19568">MDTKKVKCCSRVTIDSFPDEILAKIISFLPTKRAASTCLVSKRWRNLFPLTFQLFASQHHLYLDYSDLVYPEEGKRERKDVEKSFWDFVDKAFSSYNSIIKKLSLKCPRSCVHTETDQWLSHALERGGVVDLDLRIPIGFTRLQSKWPSVFVNVLSFVFTIVKEKNRV</sequence>
<organism evidence="3">
    <name type="scientific">Arabidopsis lyrata subsp. lyrata</name>
    <name type="common">Lyre-leaved rock-cress</name>
    <dbReference type="NCBI Taxonomy" id="81972"/>
    <lineage>
        <taxon>Eukaryota</taxon>
        <taxon>Viridiplantae</taxon>
        <taxon>Streptophyta</taxon>
        <taxon>Embryophyta</taxon>
        <taxon>Tracheophyta</taxon>
        <taxon>Spermatophyta</taxon>
        <taxon>Magnoliopsida</taxon>
        <taxon>eudicotyledons</taxon>
        <taxon>Gunneridae</taxon>
        <taxon>Pentapetalae</taxon>
        <taxon>rosids</taxon>
        <taxon>malvids</taxon>
        <taxon>Brassicales</taxon>
        <taxon>Brassicaceae</taxon>
        <taxon>Camelineae</taxon>
        <taxon>Arabidopsis</taxon>
    </lineage>
</organism>
<dbReference type="Gramene" id="scaffold_400156.1">
    <property type="protein sequence ID" value="scaffold_400156.1"/>
    <property type="gene ID" value="scaffold_400156.1"/>
</dbReference>
<evidence type="ECO:0000313" key="3">
    <source>
        <dbReference type="Proteomes" id="UP000008694"/>
    </source>
</evidence>
<dbReference type="AlphaFoldDB" id="D7LDB9"/>
<dbReference type="SUPFAM" id="SSF81383">
    <property type="entry name" value="F-box domain"/>
    <property type="match status" value="1"/>
</dbReference>
<protein>
    <recommendedName>
        <fullName evidence="1">F-box domain-containing protein</fullName>
    </recommendedName>
</protein>
<dbReference type="InterPro" id="IPR001810">
    <property type="entry name" value="F-box_dom"/>
</dbReference>
<evidence type="ECO:0000259" key="1">
    <source>
        <dbReference type="PROSITE" id="PS50181"/>
    </source>
</evidence>
<name>D7LDB9_ARALL</name>
<dbReference type="InterPro" id="IPR055294">
    <property type="entry name" value="FBL60-like"/>
</dbReference>
<keyword evidence="3" id="KW-1185">Reference proteome</keyword>